<comment type="caution">
    <text evidence="3">The sequence shown here is derived from an EMBL/GenBank/DDBJ whole genome shotgun (WGS) entry which is preliminary data.</text>
</comment>
<dbReference type="EMBL" id="JAGMUU010000016">
    <property type="protein sequence ID" value="KAH7136839.1"/>
    <property type="molecule type" value="Genomic_DNA"/>
</dbReference>
<proteinExistence type="predicted"/>
<keyword evidence="2" id="KW-0472">Membrane</keyword>
<feature type="transmembrane region" description="Helical" evidence="2">
    <location>
        <begin position="488"/>
        <end position="510"/>
    </location>
</feature>
<keyword evidence="2" id="KW-0812">Transmembrane</keyword>
<reference evidence="3" key="1">
    <citation type="journal article" date="2021" name="Nat. Commun.">
        <title>Genetic determinants of endophytism in the Arabidopsis root mycobiome.</title>
        <authorList>
            <person name="Mesny F."/>
            <person name="Miyauchi S."/>
            <person name="Thiergart T."/>
            <person name="Pickel B."/>
            <person name="Atanasova L."/>
            <person name="Karlsson M."/>
            <person name="Huettel B."/>
            <person name="Barry K.W."/>
            <person name="Haridas S."/>
            <person name="Chen C."/>
            <person name="Bauer D."/>
            <person name="Andreopoulos W."/>
            <person name="Pangilinan J."/>
            <person name="LaButti K."/>
            <person name="Riley R."/>
            <person name="Lipzen A."/>
            <person name="Clum A."/>
            <person name="Drula E."/>
            <person name="Henrissat B."/>
            <person name="Kohler A."/>
            <person name="Grigoriev I.V."/>
            <person name="Martin F.M."/>
            <person name="Hacquard S."/>
        </authorList>
    </citation>
    <scope>NUCLEOTIDE SEQUENCE</scope>
    <source>
        <strain evidence="3">MPI-CAGE-AT-0021</strain>
    </source>
</reference>
<keyword evidence="2" id="KW-1133">Transmembrane helix</keyword>
<evidence type="ECO:0000313" key="3">
    <source>
        <dbReference type="EMBL" id="KAH7136839.1"/>
    </source>
</evidence>
<dbReference type="Proteomes" id="UP000717696">
    <property type="component" value="Unassembled WGS sequence"/>
</dbReference>
<evidence type="ECO:0000256" key="1">
    <source>
        <dbReference type="SAM" id="MobiDB-lite"/>
    </source>
</evidence>
<sequence length="547" mass="61052">MCYQLVELYSACLCLYYQFAIDRCADYGRPGHNVIQRTVLVGYACSMHSGDTVTNRYNDADNDTEVKTDVDTDTDTDIMDMSSVASTEMTTPDVIKEDTIGALLQEFLVEPDLQYLWPQVVHFSVAKHVARRNIAKLFQNHAHDLQQEGQSALKTKASLFIRRHRYKIAGHIVDHYQAEIEDQSAKPKSHGPLSTVETASDGLQDEDQGDDDEKDFLYSEIHGFLFSSISFDNLKTSVKLVVASSSFSETPGQVFVTMTIVDAFQLMALNVFSGLFGHVAKPGLTRVWHDNRLTKALQGCGRALYDDFAERRPGSVADLKTFIQGYGSPILTKGPLKTTSFALLQGEGGNAKPSSQGSKFLFSELQRVFRNMSQVRKPGKLPQEESKLSDLDLSFELFRNELVNIRSSASMPGAHTQAEYDYEPSDTDPPIGPNMLLHLFENPEHADVLPVLFRRFPKKKLRRLQACSRKGYSVGWGVQFVESFNGQAVFVCGCVGFCLCLFVSILWTVLKGDIQGGFGVGAFVLAFFRLHFIGDTLCLIKDEPKTY</sequence>
<feature type="region of interest" description="Disordered" evidence="1">
    <location>
        <begin position="183"/>
        <end position="210"/>
    </location>
</feature>
<organism evidence="3 4">
    <name type="scientific">Dactylonectria estremocensis</name>
    <dbReference type="NCBI Taxonomy" id="1079267"/>
    <lineage>
        <taxon>Eukaryota</taxon>
        <taxon>Fungi</taxon>
        <taxon>Dikarya</taxon>
        <taxon>Ascomycota</taxon>
        <taxon>Pezizomycotina</taxon>
        <taxon>Sordariomycetes</taxon>
        <taxon>Hypocreomycetidae</taxon>
        <taxon>Hypocreales</taxon>
        <taxon>Nectriaceae</taxon>
        <taxon>Dactylonectria</taxon>
    </lineage>
</organism>
<gene>
    <name evidence="3" type="ORF">B0J13DRAFT_528343</name>
</gene>
<evidence type="ECO:0000256" key="2">
    <source>
        <dbReference type="SAM" id="Phobius"/>
    </source>
</evidence>
<name>A0A9P9ECI7_9HYPO</name>
<dbReference type="AlphaFoldDB" id="A0A9P9ECI7"/>
<feature type="transmembrane region" description="Helical" evidence="2">
    <location>
        <begin position="517"/>
        <end position="534"/>
    </location>
</feature>
<accession>A0A9P9ECI7</accession>
<keyword evidence="4" id="KW-1185">Reference proteome</keyword>
<protein>
    <submittedName>
        <fullName evidence="3">Uncharacterized protein</fullName>
    </submittedName>
</protein>
<dbReference type="OrthoDB" id="5355526at2759"/>
<evidence type="ECO:0000313" key="4">
    <source>
        <dbReference type="Proteomes" id="UP000717696"/>
    </source>
</evidence>